<dbReference type="Pfam" id="PF13966">
    <property type="entry name" value="zf-RVT"/>
    <property type="match status" value="1"/>
</dbReference>
<evidence type="ECO:0000259" key="1">
    <source>
        <dbReference type="Pfam" id="PF13456"/>
    </source>
</evidence>
<dbReference type="OrthoDB" id="1001185at2759"/>
<dbReference type="GO" id="GO:0003676">
    <property type="term" value="F:nucleic acid binding"/>
    <property type="evidence" value="ECO:0007669"/>
    <property type="project" value="InterPro"/>
</dbReference>
<name>A0A9D3UDR8_9ROSI</name>
<dbReference type="CDD" id="cd06222">
    <property type="entry name" value="RNase_H_like"/>
    <property type="match status" value="1"/>
</dbReference>
<feature type="domain" description="Reverse transcriptase zinc-binding" evidence="2">
    <location>
        <begin position="3"/>
        <end position="67"/>
    </location>
</feature>
<dbReference type="GO" id="GO:0004523">
    <property type="term" value="F:RNA-DNA hybrid ribonuclease activity"/>
    <property type="evidence" value="ECO:0007669"/>
    <property type="project" value="InterPro"/>
</dbReference>
<dbReference type="PANTHER" id="PTHR47074:SF61">
    <property type="entry name" value="RNASE H TYPE-1 DOMAIN-CONTAINING PROTEIN"/>
    <property type="match status" value="1"/>
</dbReference>
<dbReference type="Pfam" id="PF13456">
    <property type="entry name" value="RVT_3"/>
    <property type="match status" value="1"/>
</dbReference>
<accession>A0A9D3UDR8</accession>
<protein>
    <recommendedName>
        <fullName evidence="5">RNase H type-1 domain-containing protein</fullName>
    </recommendedName>
</protein>
<evidence type="ECO:0000259" key="2">
    <source>
        <dbReference type="Pfam" id="PF13966"/>
    </source>
</evidence>
<dbReference type="InterPro" id="IPR026960">
    <property type="entry name" value="RVT-Znf"/>
</dbReference>
<dbReference type="Proteomes" id="UP000828251">
    <property type="component" value="Unassembled WGS sequence"/>
</dbReference>
<dbReference type="EMBL" id="JAIQCV010000012">
    <property type="protein sequence ID" value="KAH1038730.1"/>
    <property type="molecule type" value="Genomic_DNA"/>
</dbReference>
<dbReference type="SUPFAM" id="SSF53098">
    <property type="entry name" value="Ribonuclease H-like"/>
    <property type="match status" value="1"/>
</dbReference>
<evidence type="ECO:0000313" key="4">
    <source>
        <dbReference type="Proteomes" id="UP000828251"/>
    </source>
</evidence>
<reference evidence="3 4" key="1">
    <citation type="journal article" date="2021" name="Plant Biotechnol. J.">
        <title>Multi-omics assisted identification of the key and species-specific regulatory components of drought-tolerant mechanisms in Gossypium stocksii.</title>
        <authorList>
            <person name="Yu D."/>
            <person name="Ke L."/>
            <person name="Zhang D."/>
            <person name="Wu Y."/>
            <person name="Sun Y."/>
            <person name="Mei J."/>
            <person name="Sun J."/>
            <person name="Sun Y."/>
        </authorList>
    </citation>
    <scope>NUCLEOTIDE SEQUENCE [LARGE SCALE GENOMIC DNA]</scope>
    <source>
        <strain evidence="4">cv. E1</strain>
        <tissue evidence="3">Leaf</tissue>
    </source>
</reference>
<keyword evidence="4" id="KW-1185">Reference proteome</keyword>
<sequence length="274" mass="31911">MLQELWKSDLPSKINITVWRATLNYLPTLVNLRTKRLVTEAICQRCKQGLETREHVFCDCAVTKETWKQLEFSWPQSIRQSEFMEWFTWILLNNTTEGGRIFICAIWAIWSARNSWMHEEQRRSGTETANFILRYMQELKDTKNKDLALNQEPELWRPPKQGFFKINFDAAFDSIRHKSCSGIIIRNFRGEIIASKTTVHTNIFSSFAAEANACLQAVREGRNMGLNHVIIEGDSLTVIKKAQSPERDRSEIGTFIFDIKAQAADFYECQFQQV</sequence>
<evidence type="ECO:0000313" key="3">
    <source>
        <dbReference type="EMBL" id="KAH1038730.1"/>
    </source>
</evidence>
<dbReference type="InterPro" id="IPR002156">
    <property type="entry name" value="RNaseH_domain"/>
</dbReference>
<dbReference type="AlphaFoldDB" id="A0A9D3UDR8"/>
<dbReference type="Gene3D" id="3.30.420.10">
    <property type="entry name" value="Ribonuclease H-like superfamily/Ribonuclease H"/>
    <property type="match status" value="1"/>
</dbReference>
<organism evidence="3 4">
    <name type="scientific">Gossypium stocksii</name>
    <dbReference type="NCBI Taxonomy" id="47602"/>
    <lineage>
        <taxon>Eukaryota</taxon>
        <taxon>Viridiplantae</taxon>
        <taxon>Streptophyta</taxon>
        <taxon>Embryophyta</taxon>
        <taxon>Tracheophyta</taxon>
        <taxon>Spermatophyta</taxon>
        <taxon>Magnoliopsida</taxon>
        <taxon>eudicotyledons</taxon>
        <taxon>Gunneridae</taxon>
        <taxon>Pentapetalae</taxon>
        <taxon>rosids</taxon>
        <taxon>malvids</taxon>
        <taxon>Malvales</taxon>
        <taxon>Malvaceae</taxon>
        <taxon>Malvoideae</taxon>
        <taxon>Gossypium</taxon>
    </lineage>
</organism>
<evidence type="ECO:0008006" key="5">
    <source>
        <dbReference type="Google" id="ProtNLM"/>
    </source>
</evidence>
<comment type="caution">
    <text evidence="3">The sequence shown here is derived from an EMBL/GenBank/DDBJ whole genome shotgun (WGS) entry which is preliminary data.</text>
</comment>
<gene>
    <name evidence="3" type="ORF">J1N35_040473</name>
</gene>
<dbReference type="PANTHER" id="PTHR47074">
    <property type="entry name" value="BNAC02G40300D PROTEIN"/>
    <property type="match status" value="1"/>
</dbReference>
<dbReference type="InterPro" id="IPR012337">
    <property type="entry name" value="RNaseH-like_sf"/>
</dbReference>
<proteinExistence type="predicted"/>
<feature type="domain" description="RNase H type-1" evidence="1">
    <location>
        <begin position="167"/>
        <end position="272"/>
    </location>
</feature>
<dbReference type="InterPro" id="IPR044730">
    <property type="entry name" value="RNase_H-like_dom_plant"/>
</dbReference>
<dbReference type="InterPro" id="IPR036397">
    <property type="entry name" value="RNaseH_sf"/>
</dbReference>
<dbReference type="InterPro" id="IPR052929">
    <property type="entry name" value="RNase_H-like_EbsB-rel"/>
</dbReference>